<comment type="caution">
    <text evidence="2">The sequence shown here is derived from an EMBL/GenBank/DDBJ whole genome shotgun (WGS) entry which is preliminary data.</text>
</comment>
<keyword evidence="3" id="KW-1185">Reference proteome</keyword>
<proteinExistence type="predicted"/>
<dbReference type="RefSeq" id="WP_058484258.1">
    <property type="nucleotide sequence ID" value="NZ_CAAAII010000001.1"/>
</dbReference>
<feature type="domain" description="Putative DNA-binding" evidence="1">
    <location>
        <begin position="33"/>
        <end position="98"/>
    </location>
</feature>
<evidence type="ECO:0000313" key="2">
    <source>
        <dbReference type="EMBL" id="KTD61731.1"/>
    </source>
</evidence>
<evidence type="ECO:0000313" key="3">
    <source>
        <dbReference type="Proteomes" id="UP000054877"/>
    </source>
</evidence>
<dbReference type="OrthoDB" id="4146344at2"/>
<dbReference type="EMBL" id="LNYX01000031">
    <property type="protein sequence ID" value="KTD61731.1"/>
    <property type="molecule type" value="Genomic_DNA"/>
</dbReference>
<protein>
    <recommendedName>
        <fullName evidence="1">Putative DNA-binding domain-containing protein</fullName>
    </recommendedName>
</protein>
<accession>A0A0W0YYR7</accession>
<dbReference type="AlphaFoldDB" id="A0A0W0YYR7"/>
<dbReference type="STRING" id="452.Lspi_2361"/>
<dbReference type="PATRIC" id="fig|452.5.peg.2604"/>
<evidence type="ECO:0000259" key="1">
    <source>
        <dbReference type="Pfam" id="PF09836"/>
    </source>
</evidence>
<organism evidence="2 3">
    <name type="scientific">Legionella spiritensis</name>
    <dbReference type="NCBI Taxonomy" id="452"/>
    <lineage>
        <taxon>Bacteria</taxon>
        <taxon>Pseudomonadati</taxon>
        <taxon>Pseudomonadota</taxon>
        <taxon>Gammaproteobacteria</taxon>
        <taxon>Legionellales</taxon>
        <taxon>Legionellaceae</taxon>
        <taxon>Legionella</taxon>
    </lineage>
</organism>
<name>A0A0W0YYR7_LEGSP</name>
<dbReference type="Pfam" id="PF09836">
    <property type="entry name" value="DUF2063"/>
    <property type="match status" value="1"/>
</dbReference>
<dbReference type="Gene3D" id="1.10.150.690">
    <property type="entry name" value="DUF2063"/>
    <property type="match status" value="1"/>
</dbReference>
<dbReference type="InterPro" id="IPR018640">
    <property type="entry name" value="DUF2063"/>
</dbReference>
<dbReference type="InterPro" id="IPR044922">
    <property type="entry name" value="DUF2063_N_sf"/>
</dbReference>
<reference evidence="2 3" key="1">
    <citation type="submission" date="2015-11" db="EMBL/GenBank/DDBJ databases">
        <title>Genomic analysis of 38 Legionella species identifies large and diverse effector repertoires.</title>
        <authorList>
            <person name="Burstein D."/>
            <person name="Amaro F."/>
            <person name="Zusman T."/>
            <person name="Lifshitz Z."/>
            <person name="Cohen O."/>
            <person name="Gilbert J.A."/>
            <person name="Pupko T."/>
            <person name="Shuman H.A."/>
            <person name="Segal G."/>
        </authorList>
    </citation>
    <scope>NUCLEOTIDE SEQUENCE [LARGE SCALE GENOMIC DNA]</scope>
    <source>
        <strain evidence="2 3">Mt.St.Helens-9</strain>
    </source>
</reference>
<dbReference type="Proteomes" id="UP000054877">
    <property type="component" value="Unassembled WGS sequence"/>
</dbReference>
<gene>
    <name evidence="2" type="ORF">Lspi_2361</name>
</gene>
<sequence length="259" mass="30480">MRNTLLEAIQHEWIAQFREEVQSDPLSNRFTQSKFDGIAVYLESHHATLFNHLKSTFPLCLRLVGDSFWYALLHRYINQHQSTQYDINQYGDSLPQFIAGFEPAKALPYLHELCTIEWHWHTLKLFSPAQPFDFESFSKLEDRAIQSLCFHLTPNLKILGSDYPIYQIWSMNYFKEDKEIQISGYPEKIVIYQHNDLPCIMLISNEEYLLLEFLSSGNQIAWQNVVADLSQWISEEKIGVLLTKALRNQWINRFSLEAI</sequence>